<keyword evidence="1" id="KW-0805">Transcription regulation</keyword>
<organism evidence="5 6">
    <name type="scientific">Clostridium symbiosum (strain WAL-14163)</name>
    <dbReference type="NCBI Taxonomy" id="742740"/>
    <lineage>
        <taxon>Bacteria</taxon>
        <taxon>Bacillati</taxon>
        <taxon>Bacillota</taxon>
        <taxon>Clostridia</taxon>
        <taxon>Lachnospirales</taxon>
        <taxon>Lachnospiraceae</taxon>
        <taxon>Otoolea</taxon>
    </lineage>
</organism>
<dbReference type="SMART" id="SM00342">
    <property type="entry name" value="HTH_ARAC"/>
    <property type="match status" value="1"/>
</dbReference>
<dbReference type="Pfam" id="PF12833">
    <property type="entry name" value="HTH_18"/>
    <property type="match status" value="1"/>
</dbReference>
<dbReference type="EMBL" id="ADLQ01000035">
    <property type="protein sequence ID" value="EGA94676.1"/>
    <property type="molecule type" value="Genomic_DNA"/>
</dbReference>
<evidence type="ECO:0000256" key="3">
    <source>
        <dbReference type="ARBA" id="ARBA00023163"/>
    </source>
</evidence>
<proteinExistence type="predicted"/>
<sequence length="427" mass="49337">MLQMDSNEIFIKDIPAFFRRFKGSTKDGQYDLYCQEFAYSIIYGNLNSSHVDEILQLIGLSCLPDRLLLVQTDYNDVFQFYPEFNQFPRRFNQTQTLQRCVKRSGIEGLVASYPARGVVGVFLCTGQESSSEEKVITEKIRELAKDMIVRVNEEVGESVAIGISRYCSSLSRFPQAYAECKEGLFHCFRLGKNHMVFHKDICEPKTPFSRDVLKTFGAEIVSGITNGERAAVKDHVDEMMKYMLSVAMSPINIRLILVSFVDTLRERFYNSRIPADILEKAYLNTSKQVINGMFADDIKETMEQFCDMLIKELGAESQSSEELLFHKIDEAIEKYYPNSEFNLDVMANLFHYSSYHFGRLFKNTRGESFRQYLARYRIERAKEFLARGDKPNEVAFQTGFNSISYFCTVFKNLTGVSPKQYQENFIK</sequence>
<evidence type="ECO:0000259" key="4">
    <source>
        <dbReference type="PROSITE" id="PS01124"/>
    </source>
</evidence>
<keyword evidence="6" id="KW-1185">Reference proteome</keyword>
<keyword evidence="3" id="KW-0804">Transcription</keyword>
<dbReference type="InterPro" id="IPR041522">
    <property type="entry name" value="CdaR_GGDEF"/>
</dbReference>
<dbReference type="GO" id="GO:0043565">
    <property type="term" value="F:sequence-specific DNA binding"/>
    <property type="evidence" value="ECO:0007669"/>
    <property type="project" value="InterPro"/>
</dbReference>
<dbReference type="GO" id="GO:0003700">
    <property type="term" value="F:DNA-binding transcription factor activity"/>
    <property type="evidence" value="ECO:0007669"/>
    <property type="project" value="InterPro"/>
</dbReference>
<evidence type="ECO:0000313" key="5">
    <source>
        <dbReference type="EMBL" id="EGA94676.1"/>
    </source>
</evidence>
<dbReference type="Proteomes" id="UP000002970">
    <property type="component" value="Unassembled WGS sequence"/>
</dbReference>
<accession>E7GKM4</accession>
<name>E7GKM4_CLOS6</name>
<dbReference type="PANTHER" id="PTHR43280:SF28">
    <property type="entry name" value="HTH-TYPE TRANSCRIPTIONAL ACTIVATOR RHAS"/>
    <property type="match status" value="1"/>
</dbReference>
<gene>
    <name evidence="5" type="ORF">HMPREF9474_01469</name>
</gene>
<dbReference type="PROSITE" id="PS01124">
    <property type="entry name" value="HTH_ARAC_FAMILY_2"/>
    <property type="match status" value="1"/>
</dbReference>
<dbReference type="PANTHER" id="PTHR43280">
    <property type="entry name" value="ARAC-FAMILY TRANSCRIPTIONAL REGULATOR"/>
    <property type="match status" value="1"/>
</dbReference>
<evidence type="ECO:0000256" key="2">
    <source>
        <dbReference type="ARBA" id="ARBA00023125"/>
    </source>
</evidence>
<dbReference type="Pfam" id="PF17853">
    <property type="entry name" value="GGDEF_2"/>
    <property type="match status" value="1"/>
</dbReference>
<dbReference type="Gene3D" id="1.10.10.60">
    <property type="entry name" value="Homeodomain-like"/>
    <property type="match status" value="2"/>
</dbReference>
<comment type="caution">
    <text evidence="5">The sequence shown here is derived from an EMBL/GenBank/DDBJ whole genome shotgun (WGS) entry which is preliminary data.</text>
</comment>
<dbReference type="STRING" id="1512.GCA_900049235_01611"/>
<evidence type="ECO:0000256" key="1">
    <source>
        <dbReference type="ARBA" id="ARBA00023015"/>
    </source>
</evidence>
<dbReference type="InterPro" id="IPR009057">
    <property type="entry name" value="Homeodomain-like_sf"/>
</dbReference>
<dbReference type="eggNOG" id="COG2207">
    <property type="taxonomic scope" value="Bacteria"/>
</dbReference>
<dbReference type="HOGENOM" id="CLU_642072_0_0_9"/>
<evidence type="ECO:0000313" key="6">
    <source>
        <dbReference type="Proteomes" id="UP000002970"/>
    </source>
</evidence>
<protein>
    <recommendedName>
        <fullName evidence="4">HTH araC/xylS-type domain-containing protein</fullName>
    </recommendedName>
</protein>
<dbReference type="SUPFAM" id="SSF46689">
    <property type="entry name" value="Homeodomain-like"/>
    <property type="match status" value="1"/>
</dbReference>
<keyword evidence="2" id="KW-0238">DNA-binding</keyword>
<feature type="domain" description="HTH araC/xylS-type" evidence="4">
    <location>
        <begin position="326"/>
        <end position="424"/>
    </location>
</feature>
<dbReference type="InterPro" id="IPR018060">
    <property type="entry name" value="HTH_AraC"/>
</dbReference>
<dbReference type="AlphaFoldDB" id="E7GKM4"/>
<reference evidence="5 6" key="1">
    <citation type="submission" date="2010-12" db="EMBL/GenBank/DDBJ databases">
        <title>The Genome Sequence of Clostridium symbiosum strain WAL-14163.</title>
        <authorList>
            <person name="Earl A."/>
            <person name="Ward D."/>
            <person name="Feldgarden M."/>
            <person name="Gevers D."/>
            <person name="Finegold S.M."/>
            <person name="Summanen P.H."/>
            <person name="Molitoris D.R."/>
            <person name="Vaisanen M.L."/>
            <person name="Daigneault M."/>
            <person name="Young S.K."/>
            <person name="Zeng Q."/>
            <person name="Gargeya S."/>
            <person name="Fitzgerald M."/>
            <person name="Haas B."/>
            <person name="Abouelleil A."/>
            <person name="Alvarado L."/>
            <person name="Arachchi H.M."/>
            <person name="Berlin A."/>
            <person name="Brown A."/>
            <person name="Chapman S.B."/>
            <person name="Chen Z."/>
            <person name="Dunbar C."/>
            <person name="Freedman E."/>
            <person name="Gearin G."/>
            <person name="Gellesch M."/>
            <person name="Goldberg J."/>
            <person name="Griggs A."/>
            <person name="Gujja S."/>
            <person name="Heilman E."/>
            <person name="Heiman D."/>
            <person name="Howarth C."/>
            <person name="Larson L."/>
            <person name="Lui A."/>
            <person name="MacDonald P.J.P."/>
            <person name="Mehta T."/>
            <person name="Montmayeur A."/>
            <person name="Murphy C."/>
            <person name="Neiman D."/>
            <person name="Pearson M."/>
            <person name="Priest M."/>
            <person name="Roberts A."/>
            <person name="Saif S."/>
            <person name="Shea T."/>
            <person name="Shenoy N."/>
            <person name="Sisk P."/>
            <person name="Stolte C."/>
            <person name="Sykes S."/>
            <person name="White J."/>
            <person name="Yandava C."/>
            <person name="Nusbaum C."/>
            <person name="Birren B."/>
        </authorList>
    </citation>
    <scope>NUCLEOTIDE SEQUENCE [LARGE SCALE GENOMIC DNA]</scope>
    <source>
        <strain evidence="5 6">WAL-14163</strain>
    </source>
</reference>